<evidence type="ECO:0000313" key="7">
    <source>
        <dbReference type="Proteomes" id="UP000282654"/>
    </source>
</evidence>
<sequence>MARPKPNCWDYLHCPPEHKNNCPAYLQNMGRRCWRITGTLCRGEQQESFSRKLAQCLKCEAYQQINRLKWYDTVFVRFELFVVLPILFVLNAALIATYFFIHSLPHLLLVAGVATFTSGCLALAPAFKVGKPIAILREKAYQLGLGNLTAKEALVPRRDEYMLVAIALNDLGEMLREMVGKFKQNIEVLSTSAAELTANMEQLSSGAAQTASAISQVATTTDSIGENLRGMVAMAQEASARADEGSRDLGAVKTQMRAIEAASEKIETVIGGLNQKAREITQITELITQIADQTNLLALNAAIEAARAGEHGRGFAVVAEEVRNLAEQSARAAEEIRKLIVAIQGETQHAVGAMDESAELVRTGGEAVAKAEASFRMIIESVRGLTERAEEITRSVQEIATAITGVAAAAEEQSAVTEEVTAAADVLGKIAREGQALVEHFKV</sequence>
<dbReference type="PANTHER" id="PTHR32089">
    <property type="entry name" value="METHYL-ACCEPTING CHEMOTAXIS PROTEIN MCPB"/>
    <property type="match status" value="1"/>
</dbReference>
<evidence type="ECO:0000313" key="6">
    <source>
        <dbReference type="EMBL" id="RPF47141.1"/>
    </source>
</evidence>
<name>A0A3N5BTM1_9THEO</name>
<proteinExistence type="inferred from homology"/>
<dbReference type="InterPro" id="IPR004089">
    <property type="entry name" value="MCPsignal_dom"/>
</dbReference>
<dbReference type="GO" id="GO:0004888">
    <property type="term" value="F:transmembrane signaling receptor activity"/>
    <property type="evidence" value="ECO:0007669"/>
    <property type="project" value="InterPro"/>
</dbReference>
<dbReference type="Proteomes" id="UP000282654">
    <property type="component" value="Unassembled WGS sequence"/>
</dbReference>
<dbReference type="Gene3D" id="1.10.287.950">
    <property type="entry name" value="Methyl-accepting chemotaxis protein"/>
    <property type="match status" value="1"/>
</dbReference>
<keyword evidence="4" id="KW-0812">Transmembrane</keyword>
<dbReference type="Pfam" id="PF00015">
    <property type="entry name" value="MCPsignal"/>
    <property type="match status" value="1"/>
</dbReference>
<reference evidence="6 7" key="1">
    <citation type="submission" date="2018-11" db="EMBL/GenBank/DDBJ databases">
        <title>Genomic Encyclopedia of Type Strains, Phase IV (KMG-IV): sequencing the most valuable type-strain genomes for metagenomic binning, comparative biology and taxonomic classification.</title>
        <authorList>
            <person name="Goeker M."/>
        </authorList>
    </citation>
    <scope>NUCLEOTIDE SEQUENCE [LARGE SCALE GENOMIC DNA]</scope>
    <source>
        <strain evidence="6 7">DSM 102936</strain>
    </source>
</reference>
<dbReference type="SUPFAM" id="SSF58104">
    <property type="entry name" value="Methyl-accepting chemotaxis protein (MCP) signaling domain"/>
    <property type="match status" value="1"/>
</dbReference>
<evidence type="ECO:0000259" key="5">
    <source>
        <dbReference type="PROSITE" id="PS50111"/>
    </source>
</evidence>
<feature type="transmembrane region" description="Helical" evidence="4">
    <location>
        <begin position="74"/>
        <end position="101"/>
    </location>
</feature>
<dbReference type="NCBIfam" id="NF045718">
    <property type="entry name" value="two_CW_domain"/>
    <property type="match status" value="1"/>
</dbReference>
<dbReference type="GO" id="GO:0016020">
    <property type="term" value="C:membrane"/>
    <property type="evidence" value="ECO:0007669"/>
    <property type="project" value="InterPro"/>
</dbReference>
<dbReference type="CDD" id="cd11386">
    <property type="entry name" value="MCP_signal"/>
    <property type="match status" value="1"/>
</dbReference>
<dbReference type="PRINTS" id="PR00260">
    <property type="entry name" value="CHEMTRNSDUCR"/>
</dbReference>
<organism evidence="6 7">
    <name type="scientific">Thermodesulfitimonas autotrophica</name>
    <dbReference type="NCBI Taxonomy" id="1894989"/>
    <lineage>
        <taxon>Bacteria</taxon>
        <taxon>Bacillati</taxon>
        <taxon>Bacillota</taxon>
        <taxon>Clostridia</taxon>
        <taxon>Thermoanaerobacterales</taxon>
        <taxon>Thermoanaerobacteraceae</taxon>
        <taxon>Thermodesulfitimonas</taxon>
    </lineage>
</organism>
<comment type="similarity">
    <text evidence="2">Belongs to the methyl-accepting chemotaxis (MCP) protein family.</text>
</comment>
<dbReference type="AlphaFoldDB" id="A0A3N5BTM1"/>
<comment type="caution">
    <text evidence="6">The sequence shown here is derived from an EMBL/GenBank/DDBJ whole genome shotgun (WGS) entry which is preliminary data.</text>
</comment>
<evidence type="ECO:0000256" key="1">
    <source>
        <dbReference type="ARBA" id="ARBA00023224"/>
    </source>
</evidence>
<evidence type="ECO:0000256" key="2">
    <source>
        <dbReference type="ARBA" id="ARBA00029447"/>
    </source>
</evidence>
<dbReference type="SMART" id="SM00283">
    <property type="entry name" value="MA"/>
    <property type="match status" value="1"/>
</dbReference>
<evidence type="ECO:0000256" key="3">
    <source>
        <dbReference type="PROSITE-ProRule" id="PRU00284"/>
    </source>
</evidence>
<keyword evidence="7" id="KW-1185">Reference proteome</keyword>
<gene>
    <name evidence="6" type="ORF">EDD75_1417</name>
</gene>
<dbReference type="InterPro" id="IPR004090">
    <property type="entry name" value="Chemotax_Me-accpt_rcpt"/>
</dbReference>
<accession>A0A3N5BTM1</accession>
<protein>
    <submittedName>
        <fullName evidence="6">Methyl-accepting chemotaxis protein</fullName>
    </submittedName>
</protein>
<keyword evidence="4" id="KW-0472">Membrane</keyword>
<dbReference type="OrthoDB" id="9760371at2"/>
<dbReference type="GO" id="GO:0006935">
    <property type="term" value="P:chemotaxis"/>
    <property type="evidence" value="ECO:0007669"/>
    <property type="project" value="InterPro"/>
</dbReference>
<dbReference type="PROSITE" id="PS50111">
    <property type="entry name" value="CHEMOTAXIS_TRANSDUC_2"/>
    <property type="match status" value="1"/>
</dbReference>
<feature type="domain" description="Methyl-accepting transducer" evidence="5">
    <location>
        <begin position="178"/>
        <end position="428"/>
    </location>
</feature>
<keyword evidence="1 3" id="KW-0807">Transducer</keyword>
<evidence type="ECO:0000256" key="4">
    <source>
        <dbReference type="SAM" id="Phobius"/>
    </source>
</evidence>
<dbReference type="InterPro" id="IPR054687">
    <property type="entry name" value="Two-CW_dom"/>
</dbReference>
<dbReference type="PANTHER" id="PTHR32089:SF112">
    <property type="entry name" value="LYSOZYME-LIKE PROTEIN-RELATED"/>
    <property type="match status" value="1"/>
</dbReference>
<dbReference type="GO" id="GO:0007165">
    <property type="term" value="P:signal transduction"/>
    <property type="evidence" value="ECO:0007669"/>
    <property type="project" value="UniProtKB-KW"/>
</dbReference>
<dbReference type="EMBL" id="RKRE01000002">
    <property type="protein sequence ID" value="RPF47141.1"/>
    <property type="molecule type" value="Genomic_DNA"/>
</dbReference>
<dbReference type="RefSeq" id="WP_123930018.1">
    <property type="nucleotide sequence ID" value="NZ_RKRE01000002.1"/>
</dbReference>
<feature type="transmembrane region" description="Helical" evidence="4">
    <location>
        <begin position="107"/>
        <end position="127"/>
    </location>
</feature>
<keyword evidence="4" id="KW-1133">Transmembrane helix</keyword>